<keyword evidence="1" id="KW-0732">Signal</keyword>
<reference evidence="2 3" key="1">
    <citation type="submission" date="2019-05" db="EMBL/GenBank/DDBJ databases">
        <title>Another draft genome of Portunus trituberculatus and its Hox gene families provides insights of decapod evolution.</title>
        <authorList>
            <person name="Jeong J.-H."/>
            <person name="Song I."/>
            <person name="Kim S."/>
            <person name="Choi T."/>
            <person name="Kim D."/>
            <person name="Ryu S."/>
            <person name="Kim W."/>
        </authorList>
    </citation>
    <scope>NUCLEOTIDE SEQUENCE [LARGE SCALE GENOMIC DNA]</scope>
    <source>
        <tissue evidence="2">Muscle</tissue>
    </source>
</reference>
<feature type="signal peptide" evidence="1">
    <location>
        <begin position="1"/>
        <end position="20"/>
    </location>
</feature>
<feature type="chain" id="PRO_5022920217" evidence="1">
    <location>
        <begin position="21"/>
        <end position="150"/>
    </location>
</feature>
<sequence length="150" mass="16457">MRSGWSWWCWVVWWAAGGVASRGAAAAAQHPVLASLRDEPASPRPSLRSQLRGAATDARGRAVVQIDSSLCTNEQALGGILEERRVMRRVRRLLRGRPLPATHLRLSFDVRWDSAAAFLQGVPVSGSQCLCIPDGIMCCNYQEPAFVVVM</sequence>
<proteinExistence type="predicted"/>
<evidence type="ECO:0000256" key="1">
    <source>
        <dbReference type="SAM" id="SignalP"/>
    </source>
</evidence>
<gene>
    <name evidence="2" type="ORF">E2C01_015029</name>
</gene>
<accession>A0A5B7DLQ7</accession>
<organism evidence="2 3">
    <name type="scientific">Portunus trituberculatus</name>
    <name type="common">Swimming crab</name>
    <name type="synonym">Neptunus trituberculatus</name>
    <dbReference type="NCBI Taxonomy" id="210409"/>
    <lineage>
        <taxon>Eukaryota</taxon>
        <taxon>Metazoa</taxon>
        <taxon>Ecdysozoa</taxon>
        <taxon>Arthropoda</taxon>
        <taxon>Crustacea</taxon>
        <taxon>Multicrustacea</taxon>
        <taxon>Malacostraca</taxon>
        <taxon>Eumalacostraca</taxon>
        <taxon>Eucarida</taxon>
        <taxon>Decapoda</taxon>
        <taxon>Pleocyemata</taxon>
        <taxon>Brachyura</taxon>
        <taxon>Eubrachyura</taxon>
        <taxon>Portunoidea</taxon>
        <taxon>Portunidae</taxon>
        <taxon>Portuninae</taxon>
        <taxon>Portunus</taxon>
    </lineage>
</organism>
<evidence type="ECO:0000313" key="3">
    <source>
        <dbReference type="Proteomes" id="UP000324222"/>
    </source>
</evidence>
<dbReference type="Proteomes" id="UP000324222">
    <property type="component" value="Unassembled WGS sequence"/>
</dbReference>
<name>A0A5B7DLQ7_PORTR</name>
<dbReference type="OrthoDB" id="6379904at2759"/>
<comment type="caution">
    <text evidence="2">The sequence shown here is derived from an EMBL/GenBank/DDBJ whole genome shotgun (WGS) entry which is preliminary data.</text>
</comment>
<evidence type="ECO:0000313" key="2">
    <source>
        <dbReference type="EMBL" id="MPC22023.1"/>
    </source>
</evidence>
<dbReference type="AlphaFoldDB" id="A0A5B7DLQ7"/>
<protein>
    <submittedName>
        <fullName evidence="2">Uncharacterized protein</fullName>
    </submittedName>
</protein>
<keyword evidence="3" id="KW-1185">Reference proteome</keyword>
<dbReference type="EMBL" id="VSRR010001045">
    <property type="protein sequence ID" value="MPC22023.1"/>
    <property type="molecule type" value="Genomic_DNA"/>
</dbReference>